<accession>A0A1I3MDV7</accession>
<sequence>MGLTPHLTPVGKMLIIFTMFVGRVGPITIVLALAKTRSQIPYKYPEEKPIIG</sequence>
<dbReference type="AlphaFoldDB" id="A0A1I3MDV7"/>
<keyword evidence="1" id="KW-1133">Transmembrane helix</keyword>
<dbReference type="STRING" id="46223.SAMN05421852_10326"/>
<reference evidence="2 3" key="1">
    <citation type="submission" date="2016-10" db="EMBL/GenBank/DDBJ databases">
        <authorList>
            <person name="de Groot N.N."/>
        </authorList>
    </citation>
    <scope>NUCLEOTIDE SEQUENCE [LARGE SCALE GENOMIC DNA]</scope>
    <source>
        <strain evidence="2 3">DSM 44778</strain>
    </source>
</reference>
<evidence type="ECO:0000313" key="3">
    <source>
        <dbReference type="Proteomes" id="UP000199545"/>
    </source>
</evidence>
<protein>
    <submittedName>
        <fullName evidence="2">Trk system potassium uptake protein TrkH</fullName>
    </submittedName>
</protein>
<proteinExistence type="predicted"/>
<name>A0A1I3MDV7_9BACL</name>
<keyword evidence="3" id="KW-1185">Reference proteome</keyword>
<keyword evidence="1" id="KW-0812">Transmembrane</keyword>
<keyword evidence="1" id="KW-0472">Membrane</keyword>
<feature type="transmembrane region" description="Helical" evidence="1">
    <location>
        <begin position="13"/>
        <end position="34"/>
    </location>
</feature>
<evidence type="ECO:0000313" key="2">
    <source>
        <dbReference type="EMBL" id="SFI95158.1"/>
    </source>
</evidence>
<dbReference type="Proteomes" id="UP000199545">
    <property type="component" value="Unassembled WGS sequence"/>
</dbReference>
<organism evidence="2 3">
    <name type="scientific">Thermoflavimicrobium dichotomicum</name>
    <dbReference type="NCBI Taxonomy" id="46223"/>
    <lineage>
        <taxon>Bacteria</taxon>
        <taxon>Bacillati</taxon>
        <taxon>Bacillota</taxon>
        <taxon>Bacilli</taxon>
        <taxon>Bacillales</taxon>
        <taxon>Thermoactinomycetaceae</taxon>
        <taxon>Thermoflavimicrobium</taxon>
    </lineage>
</organism>
<gene>
    <name evidence="2" type="ORF">SAMN05421852_10326</name>
</gene>
<dbReference type="EMBL" id="FORR01000003">
    <property type="protein sequence ID" value="SFI95158.1"/>
    <property type="molecule type" value="Genomic_DNA"/>
</dbReference>
<evidence type="ECO:0000256" key="1">
    <source>
        <dbReference type="SAM" id="Phobius"/>
    </source>
</evidence>